<name>A0ABS8S5G7_DATST</name>
<dbReference type="InterPro" id="IPR009072">
    <property type="entry name" value="Histone-fold"/>
</dbReference>
<dbReference type="Pfam" id="PF00125">
    <property type="entry name" value="Histone"/>
    <property type="match status" value="1"/>
</dbReference>
<protein>
    <submittedName>
        <fullName evidence="5">5-hydroxytryptamine receptor 2A</fullName>
    </submittedName>
</protein>
<organism evidence="5 6">
    <name type="scientific">Datura stramonium</name>
    <name type="common">Jimsonweed</name>
    <name type="synonym">Common thornapple</name>
    <dbReference type="NCBI Taxonomy" id="4076"/>
    <lineage>
        <taxon>Eukaryota</taxon>
        <taxon>Viridiplantae</taxon>
        <taxon>Streptophyta</taxon>
        <taxon>Embryophyta</taxon>
        <taxon>Tracheophyta</taxon>
        <taxon>Spermatophyta</taxon>
        <taxon>Magnoliopsida</taxon>
        <taxon>eudicotyledons</taxon>
        <taxon>Gunneridae</taxon>
        <taxon>Pentapetalae</taxon>
        <taxon>asterids</taxon>
        <taxon>lamiids</taxon>
        <taxon>Solanales</taxon>
        <taxon>Solanaceae</taxon>
        <taxon>Solanoideae</taxon>
        <taxon>Datureae</taxon>
        <taxon>Datura</taxon>
    </lineage>
</organism>
<evidence type="ECO:0000313" key="6">
    <source>
        <dbReference type="Proteomes" id="UP000823775"/>
    </source>
</evidence>
<dbReference type="InterPro" id="IPR000164">
    <property type="entry name" value="Histone_H3/CENP-A"/>
</dbReference>
<dbReference type="SUPFAM" id="SSF47113">
    <property type="entry name" value="Histone-fold"/>
    <property type="match status" value="1"/>
</dbReference>
<keyword evidence="5" id="KW-0675">Receptor</keyword>
<dbReference type="PRINTS" id="PR00622">
    <property type="entry name" value="HISTONEH3"/>
</dbReference>
<keyword evidence="6" id="KW-1185">Reference proteome</keyword>
<dbReference type="InterPro" id="IPR007125">
    <property type="entry name" value="H2A/H2B/H3"/>
</dbReference>
<proteinExistence type="inferred from homology"/>
<evidence type="ECO:0000313" key="5">
    <source>
        <dbReference type="EMBL" id="MCD7454139.1"/>
    </source>
</evidence>
<dbReference type="Gene3D" id="1.10.20.10">
    <property type="entry name" value="Histone, subunit A"/>
    <property type="match status" value="1"/>
</dbReference>
<comment type="similarity">
    <text evidence="1">Belongs to the histone H3 family.</text>
</comment>
<evidence type="ECO:0000259" key="4">
    <source>
        <dbReference type="Pfam" id="PF00125"/>
    </source>
</evidence>
<comment type="caution">
    <text evidence="5">The sequence shown here is derived from an EMBL/GenBank/DDBJ whole genome shotgun (WGS) entry which is preliminary data.</text>
</comment>
<feature type="domain" description="Core Histone H2A/H2B/H3" evidence="4">
    <location>
        <begin position="105"/>
        <end position="192"/>
    </location>
</feature>
<gene>
    <name evidence="5" type="primary">HTR2_7</name>
    <name evidence="5" type="ORF">HAX54_023621</name>
</gene>
<dbReference type="PROSITE" id="PS00959">
    <property type="entry name" value="HISTONE_H3_2"/>
    <property type="match status" value="1"/>
</dbReference>
<dbReference type="PANTHER" id="PTHR11426">
    <property type="entry name" value="HISTONE H3"/>
    <property type="match status" value="1"/>
</dbReference>
<evidence type="ECO:0000256" key="2">
    <source>
        <dbReference type="ARBA" id="ARBA00022990"/>
    </source>
</evidence>
<accession>A0ABS8S5G7</accession>
<feature type="region of interest" description="Disordered" evidence="3">
    <location>
        <begin position="81"/>
        <end position="101"/>
    </location>
</feature>
<sequence length="197" mass="22430">MATAQQPLQPSPFIFFTVEAAHLPPLFPPFPTRTRRSTLSSSHLSPPSNSLVPPLPHNFFILTMKRSKTRKYTGDKALRKQLATKDARKSAPATGGVKKPHRFRPGTVALREIRKYQKSTELLIRKLPFQRLVREIAQDFKTDLRFQSFVVAALQEAAEAYLVVLFKDTNLYAIHAKRVTIMPKDIQLAKRIRGERA</sequence>
<reference evidence="5 6" key="1">
    <citation type="journal article" date="2021" name="BMC Genomics">
        <title>Datura genome reveals duplications of psychoactive alkaloid biosynthetic genes and high mutation rate following tissue culture.</title>
        <authorList>
            <person name="Rajewski A."/>
            <person name="Carter-House D."/>
            <person name="Stajich J."/>
            <person name="Litt A."/>
        </authorList>
    </citation>
    <scope>NUCLEOTIDE SEQUENCE [LARGE SCALE GENOMIC DNA]</scope>
    <source>
        <strain evidence="5">AR-01</strain>
    </source>
</reference>
<keyword evidence="2" id="KW-0007">Acetylation</keyword>
<dbReference type="EMBL" id="JACEIK010000287">
    <property type="protein sequence ID" value="MCD7454139.1"/>
    <property type="molecule type" value="Genomic_DNA"/>
</dbReference>
<evidence type="ECO:0000256" key="1">
    <source>
        <dbReference type="ARBA" id="ARBA00010343"/>
    </source>
</evidence>
<dbReference type="Proteomes" id="UP000823775">
    <property type="component" value="Unassembled WGS sequence"/>
</dbReference>
<evidence type="ECO:0000256" key="3">
    <source>
        <dbReference type="SAM" id="MobiDB-lite"/>
    </source>
</evidence>
<dbReference type="SMART" id="SM00428">
    <property type="entry name" value="H3"/>
    <property type="match status" value="1"/>
</dbReference>
<dbReference type="CDD" id="cd22911">
    <property type="entry name" value="HFD_H3"/>
    <property type="match status" value="1"/>
</dbReference>